<dbReference type="Proteomes" id="UP000317638">
    <property type="component" value="Unassembled WGS sequence"/>
</dbReference>
<evidence type="ECO:0000256" key="1">
    <source>
        <dbReference type="ARBA" id="ARBA00022679"/>
    </source>
</evidence>
<accession>A0A553K438</accession>
<protein>
    <submittedName>
        <fullName evidence="4">GNAT family N-acetyltransferase</fullName>
    </submittedName>
</protein>
<dbReference type="InterPro" id="IPR050832">
    <property type="entry name" value="Bact_Acetyltransf"/>
</dbReference>
<proteinExistence type="predicted"/>
<keyword evidence="5" id="KW-1185">Reference proteome</keyword>
<evidence type="ECO:0000313" key="4">
    <source>
        <dbReference type="EMBL" id="TRY19462.1"/>
    </source>
</evidence>
<dbReference type="OrthoDB" id="3729807at2"/>
<dbReference type="PROSITE" id="PS51186">
    <property type="entry name" value="GNAT"/>
    <property type="match status" value="1"/>
</dbReference>
<evidence type="ECO:0000256" key="2">
    <source>
        <dbReference type="ARBA" id="ARBA00023315"/>
    </source>
</evidence>
<dbReference type="PANTHER" id="PTHR43877">
    <property type="entry name" value="AMINOALKYLPHOSPHONATE N-ACETYLTRANSFERASE-RELATED-RELATED"/>
    <property type="match status" value="1"/>
</dbReference>
<dbReference type="RefSeq" id="WP_143936551.1">
    <property type="nucleotide sequence ID" value="NZ_VKKG01000001.1"/>
</dbReference>
<dbReference type="GO" id="GO:0016747">
    <property type="term" value="F:acyltransferase activity, transferring groups other than amino-acyl groups"/>
    <property type="evidence" value="ECO:0007669"/>
    <property type="project" value="InterPro"/>
</dbReference>
<reference evidence="4 5" key="1">
    <citation type="submission" date="2019-07" db="EMBL/GenBank/DDBJ databases">
        <authorList>
            <person name="Zhou L.-Y."/>
        </authorList>
    </citation>
    <scope>NUCLEOTIDE SEQUENCE [LARGE SCALE GENOMIC DNA]</scope>
    <source>
        <strain evidence="4 5">YIM 101269</strain>
    </source>
</reference>
<dbReference type="CDD" id="cd04301">
    <property type="entry name" value="NAT_SF"/>
    <property type="match status" value="1"/>
</dbReference>
<dbReference type="EMBL" id="VKKG01000001">
    <property type="protein sequence ID" value="TRY19462.1"/>
    <property type="molecule type" value="Genomic_DNA"/>
</dbReference>
<dbReference type="PANTHER" id="PTHR43877:SF2">
    <property type="entry name" value="AMINOALKYLPHOSPHONATE N-ACETYLTRANSFERASE-RELATED"/>
    <property type="match status" value="1"/>
</dbReference>
<name>A0A553K438_9ACTN</name>
<keyword evidence="1 4" id="KW-0808">Transferase</keyword>
<dbReference type="InterPro" id="IPR000182">
    <property type="entry name" value="GNAT_dom"/>
</dbReference>
<dbReference type="Pfam" id="PF00583">
    <property type="entry name" value="Acetyltransf_1"/>
    <property type="match status" value="1"/>
</dbReference>
<dbReference type="InterPro" id="IPR016181">
    <property type="entry name" value="Acyl_CoA_acyltransferase"/>
</dbReference>
<keyword evidence="2" id="KW-0012">Acyltransferase</keyword>
<feature type="domain" description="N-acetyltransferase" evidence="3">
    <location>
        <begin position="3"/>
        <end position="168"/>
    </location>
</feature>
<dbReference type="AlphaFoldDB" id="A0A553K438"/>
<dbReference type="Gene3D" id="3.40.630.30">
    <property type="match status" value="1"/>
</dbReference>
<evidence type="ECO:0000259" key="3">
    <source>
        <dbReference type="PROSITE" id="PS51186"/>
    </source>
</evidence>
<evidence type="ECO:0000313" key="5">
    <source>
        <dbReference type="Proteomes" id="UP000317638"/>
    </source>
</evidence>
<dbReference type="SUPFAM" id="SSF55729">
    <property type="entry name" value="Acyl-CoA N-acyltransferases (Nat)"/>
    <property type="match status" value="1"/>
</dbReference>
<gene>
    <name evidence="4" type="ORF">FOJ82_00690</name>
</gene>
<sequence>MDPEVRPAQAHEWERARRLRLEMLADAPQSFGDRLEDVRTWGRERWRARLASALMDDSALLVAVDVDGVWVGQMAAREYLHPAPARVWLLEVYVTPAHRSSGLAEVLLSGIEAWTLDRGHHRLHLDVHEDSGAARSFYLRMGFVESGRTQPYPLDTTRRELEMVKDLP</sequence>
<organism evidence="4 5">
    <name type="scientific">Tessaracoccus rhinocerotis</name>
    <dbReference type="NCBI Taxonomy" id="1689449"/>
    <lineage>
        <taxon>Bacteria</taxon>
        <taxon>Bacillati</taxon>
        <taxon>Actinomycetota</taxon>
        <taxon>Actinomycetes</taxon>
        <taxon>Propionibacteriales</taxon>
        <taxon>Propionibacteriaceae</taxon>
        <taxon>Tessaracoccus</taxon>
    </lineage>
</organism>
<comment type="caution">
    <text evidence="4">The sequence shown here is derived from an EMBL/GenBank/DDBJ whole genome shotgun (WGS) entry which is preliminary data.</text>
</comment>